<dbReference type="EMBL" id="JBHLWN010000068">
    <property type="protein sequence ID" value="MFC0214086.1"/>
    <property type="molecule type" value="Genomic_DNA"/>
</dbReference>
<accession>A0ABV6DN66</accession>
<dbReference type="InterPro" id="IPR003848">
    <property type="entry name" value="DUF218"/>
</dbReference>
<keyword evidence="1" id="KW-0812">Transmembrane</keyword>
<evidence type="ECO:0000259" key="2">
    <source>
        <dbReference type="Pfam" id="PF02698"/>
    </source>
</evidence>
<name>A0ABV6DN66_9BACL</name>
<keyword evidence="4" id="KW-1185">Reference proteome</keyword>
<proteinExistence type="predicted"/>
<dbReference type="CDD" id="cd06259">
    <property type="entry name" value="YdcF-like"/>
    <property type="match status" value="1"/>
</dbReference>
<gene>
    <name evidence="3" type="ORF">ACFFK0_16790</name>
</gene>
<organism evidence="3 4">
    <name type="scientific">Paenibacillus chartarius</name>
    <dbReference type="NCBI Taxonomy" id="747481"/>
    <lineage>
        <taxon>Bacteria</taxon>
        <taxon>Bacillati</taxon>
        <taxon>Bacillota</taxon>
        <taxon>Bacilli</taxon>
        <taxon>Bacillales</taxon>
        <taxon>Paenibacillaceae</taxon>
        <taxon>Paenibacillus</taxon>
    </lineage>
</organism>
<dbReference type="RefSeq" id="WP_377471423.1">
    <property type="nucleotide sequence ID" value="NZ_JBHLWN010000068.1"/>
</dbReference>
<comment type="caution">
    <text evidence="3">The sequence shown here is derived from an EMBL/GenBank/DDBJ whole genome shotgun (WGS) entry which is preliminary data.</text>
</comment>
<dbReference type="Gene3D" id="3.40.50.620">
    <property type="entry name" value="HUPs"/>
    <property type="match status" value="1"/>
</dbReference>
<dbReference type="InterPro" id="IPR051599">
    <property type="entry name" value="Cell_Envelope_Assoc"/>
</dbReference>
<dbReference type="PANTHER" id="PTHR30336">
    <property type="entry name" value="INNER MEMBRANE PROTEIN, PROBABLE PERMEASE"/>
    <property type="match status" value="1"/>
</dbReference>
<evidence type="ECO:0000313" key="3">
    <source>
        <dbReference type="EMBL" id="MFC0214086.1"/>
    </source>
</evidence>
<dbReference type="Pfam" id="PF02698">
    <property type="entry name" value="DUF218"/>
    <property type="match status" value="1"/>
</dbReference>
<reference evidence="3 4" key="1">
    <citation type="submission" date="2024-09" db="EMBL/GenBank/DDBJ databases">
        <authorList>
            <person name="Sun Q."/>
            <person name="Mori K."/>
        </authorList>
    </citation>
    <scope>NUCLEOTIDE SEQUENCE [LARGE SCALE GENOMIC DNA]</scope>
    <source>
        <strain evidence="3 4">CCM 7759</strain>
    </source>
</reference>
<dbReference type="Proteomes" id="UP001589776">
    <property type="component" value="Unassembled WGS sequence"/>
</dbReference>
<evidence type="ECO:0000256" key="1">
    <source>
        <dbReference type="SAM" id="Phobius"/>
    </source>
</evidence>
<sequence>MLLLLVKSVYSLLLPPACFVIWFGAASIWLFARTTHRRAAAVTGIGTVLFAIVSTPLFGSLLTHSLERQYVPPGQLQADSIVILTGGATLDTPNVGGSLGHAQSDTAARIVTAARLQLATGLPITVSGGQVFATTGNEGEIAQRELIGLGVPPERIRLDRTSRNTKENAINSAAILKQEGWSKPLLVTSAFHMPRSMAEFRQNGIDAIAYPTDYKVNTDIGVSLLSYIPSAQGMGLTALALKEYLGLLAIWAR</sequence>
<feature type="transmembrane region" description="Helical" evidence="1">
    <location>
        <begin position="12"/>
        <end position="32"/>
    </location>
</feature>
<dbReference type="InterPro" id="IPR014729">
    <property type="entry name" value="Rossmann-like_a/b/a_fold"/>
</dbReference>
<protein>
    <submittedName>
        <fullName evidence="3">YdcF family protein</fullName>
    </submittedName>
</protein>
<dbReference type="PANTHER" id="PTHR30336:SF4">
    <property type="entry name" value="ENVELOPE BIOGENESIS FACTOR ELYC"/>
    <property type="match status" value="1"/>
</dbReference>
<keyword evidence="1" id="KW-0472">Membrane</keyword>
<keyword evidence="1" id="KW-1133">Transmembrane helix</keyword>
<evidence type="ECO:0000313" key="4">
    <source>
        <dbReference type="Proteomes" id="UP001589776"/>
    </source>
</evidence>
<feature type="transmembrane region" description="Helical" evidence="1">
    <location>
        <begin position="39"/>
        <end position="62"/>
    </location>
</feature>
<feature type="domain" description="DUF218" evidence="2">
    <location>
        <begin position="79"/>
        <end position="246"/>
    </location>
</feature>